<sequence>MKGILSLLRRNTRGDKPPEDQTDSVLFSTAFASQGVDASMLVPWEARAVEVGAKRLPPSRGGKLLQALWAKDKYMAHLDTDAVERMERFFEFAAVPANRDVIRQEEYGNFMVVLLTGAIAVDRLQPWGEQLRLAETRPGDILGEMSLLDSGIRFSACTTLIDSEIAVLSAEAMDDMMTKDPQLAASLIALLARKLSLRLRVVSARLSDNQK</sequence>
<evidence type="ECO:0000313" key="3">
    <source>
        <dbReference type="Proteomes" id="UP000199002"/>
    </source>
</evidence>
<dbReference type="AlphaFoldDB" id="A0A1H3YAK9"/>
<dbReference type="Gene3D" id="2.60.120.10">
    <property type="entry name" value="Jelly Rolls"/>
    <property type="match status" value="1"/>
</dbReference>
<dbReference type="PROSITE" id="PS50042">
    <property type="entry name" value="CNMP_BINDING_3"/>
    <property type="match status" value="1"/>
</dbReference>
<keyword evidence="3" id="KW-1185">Reference proteome</keyword>
<dbReference type="SMART" id="SM00100">
    <property type="entry name" value="cNMP"/>
    <property type="match status" value="1"/>
</dbReference>
<accession>A0A1H3YAK9</accession>
<evidence type="ECO:0000259" key="1">
    <source>
        <dbReference type="PROSITE" id="PS50042"/>
    </source>
</evidence>
<organism evidence="2 3">
    <name type="scientific">Acidovorax soli</name>
    <dbReference type="NCBI Taxonomy" id="592050"/>
    <lineage>
        <taxon>Bacteria</taxon>
        <taxon>Pseudomonadati</taxon>
        <taxon>Pseudomonadota</taxon>
        <taxon>Betaproteobacteria</taxon>
        <taxon>Burkholderiales</taxon>
        <taxon>Comamonadaceae</taxon>
        <taxon>Acidovorax</taxon>
    </lineage>
</organism>
<dbReference type="STRING" id="592050.SAMN05421875_10524"/>
<dbReference type="Proteomes" id="UP000199002">
    <property type="component" value="Unassembled WGS sequence"/>
</dbReference>
<dbReference type="RefSeq" id="WP_092697442.1">
    <property type="nucleotide sequence ID" value="NZ_CAXIQL010000086.1"/>
</dbReference>
<dbReference type="InterPro" id="IPR000595">
    <property type="entry name" value="cNMP-bd_dom"/>
</dbReference>
<dbReference type="SUPFAM" id="SSF51206">
    <property type="entry name" value="cAMP-binding domain-like"/>
    <property type="match status" value="1"/>
</dbReference>
<dbReference type="InterPro" id="IPR018490">
    <property type="entry name" value="cNMP-bd_dom_sf"/>
</dbReference>
<dbReference type="CDD" id="cd00038">
    <property type="entry name" value="CAP_ED"/>
    <property type="match status" value="1"/>
</dbReference>
<dbReference type="Pfam" id="PF00027">
    <property type="entry name" value="cNMP_binding"/>
    <property type="match status" value="1"/>
</dbReference>
<dbReference type="GeneID" id="34233257"/>
<reference evidence="3" key="1">
    <citation type="submission" date="2016-10" db="EMBL/GenBank/DDBJ databases">
        <authorList>
            <person name="Varghese N."/>
            <person name="Submissions S."/>
        </authorList>
    </citation>
    <scope>NUCLEOTIDE SEQUENCE [LARGE SCALE GENOMIC DNA]</scope>
    <source>
        <strain evidence="3">DSM 25157</strain>
    </source>
</reference>
<dbReference type="GO" id="GO:0003700">
    <property type="term" value="F:DNA-binding transcription factor activity"/>
    <property type="evidence" value="ECO:0007669"/>
    <property type="project" value="TreeGrafter"/>
</dbReference>
<dbReference type="InterPro" id="IPR014710">
    <property type="entry name" value="RmlC-like_jellyroll"/>
</dbReference>
<dbReference type="PANTHER" id="PTHR24567">
    <property type="entry name" value="CRP FAMILY TRANSCRIPTIONAL REGULATORY PROTEIN"/>
    <property type="match status" value="1"/>
</dbReference>
<dbReference type="PANTHER" id="PTHR24567:SF74">
    <property type="entry name" value="HTH-TYPE TRANSCRIPTIONAL REGULATOR ARCR"/>
    <property type="match status" value="1"/>
</dbReference>
<dbReference type="EMBL" id="FNQJ01000005">
    <property type="protein sequence ID" value="SEA07938.1"/>
    <property type="molecule type" value="Genomic_DNA"/>
</dbReference>
<feature type="domain" description="Cyclic nucleotide-binding" evidence="1">
    <location>
        <begin position="74"/>
        <end position="194"/>
    </location>
</feature>
<proteinExistence type="predicted"/>
<gene>
    <name evidence="2" type="ORF">SAMN05421875_10524</name>
</gene>
<dbReference type="InterPro" id="IPR050397">
    <property type="entry name" value="Env_Response_Regulators"/>
</dbReference>
<dbReference type="GO" id="GO:0005829">
    <property type="term" value="C:cytosol"/>
    <property type="evidence" value="ECO:0007669"/>
    <property type="project" value="TreeGrafter"/>
</dbReference>
<name>A0A1H3YAK9_9BURK</name>
<evidence type="ECO:0000313" key="2">
    <source>
        <dbReference type="EMBL" id="SEA07938.1"/>
    </source>
</evidence>
<protein>
    <submittedName>
        <fullName evidence="2">Cyclic nucleotide-binding domain-containing protein</fullName>
    </submittedName>
</protein>